<sequence>MANYQVNKTFQEINEKIKKGQAVVVTAEEIIDIVRQKGEVAAARQVDVVTTGTFSAMCSSGAFLNFGHTKPPIKASRVWLNNVPAYAGVAAVDVYLGATEPTADDPLNKVYPGEFKYGGGHVIHDLVAGKPVHLLAEGYGTDCYPNKRMEKEITLKDMTNAILCNPRNAYQNYNCAVNLSKHIIYTYMGPLRPRGGNANYCTAGALSPLMNDPYFKTIGIGTRIFLGGGVGYVCFPGTQHHPERPRNQNGIPTRPAGTLMVIGDLKQMTPRYLVGVSLVGYGCSLAVGLGVPIPLLNEEMAYFCAVKNEDIITPVVDYGHDYPTGSGKVLMEVSYAQLMSGTITLDDQEVPTVPLSSLVRAREVANLLKEWISSGRFLLGEPVELLPSVEIPPPGMEAVSRES</sequence>
<reference evidence="2" key="1">
    <citation type="journal article" date="2020" name="mSystems">
        <title>Genome- and Community-Level Interaction Insights into Carbon Utilization and Element Cycling Functions of Hydrothermarchaeota in Hydrothermal Sediment.</title>
        <authorList>
            <person name="Zhou Z."/>
            <person name="Liu Y."/>
            <person name="Xu W."/>
            <person name="Pan J."/>
            <person name="Luo Z.H."/>
            <person name="Li M."/>
        </authorList>
    </citation>
    <scope>NUCLEOTIDE SEQUENCE [LARGE SCALE GENOMIC DNA]</scope>
    <source>
        <strain evidence="2">SpSt-767</strain>
    </source>
</reference>
<dbReference type="Pfam" id="PF01837">
    <property type="entry name" value="HcyBio"/>
    <property type="match status" value="1"/>
</dbReference>
<proteinExistence type="predicted"/>
<name>A0A7V6A1G6_9BACT</name>
<protein>
    <recommendedName>
        <fullName evidence="1">Homocysteine biosynthesis enzyme sulfur-incorporation domain-containing protein</fullName>
    </recommendedName>
</protein>
<accession>A0A7V6A1G6</accession>
<evidence type="ECO:0000313" key="2">
    <source>
        <dbReference type="EMBL" id="HHS28183.1"/>
    </source>
</evidence>
<comment type="caution">
    <text evidence="2">The sequence shown here is derived from an EMBL/GenBank/DDBJ whole genome shotgun (WGS) entry which is preliminary data.</text>
</comment>
<dbReference type="EMBL" id="DTGR01000012">
    <property type="protein sequence ID" value="HHS28183.1"/>
    <property type="molecule type" value="Genomic_DNA"/>
</dbReference>
<dbReference type="InterPro" id="IPR002708">
    <property type="entry name" value="HcyBio"/>
</dbReference>
<organism evidence="2">
    <name type="scientific">Desulfobacca acetoxidans</name>
    <dbReference type="NCBI Taxonomy" id="60893"/>
    <lineage>
        <taxon>Bacteria</taxon>
        <taxon>Pseudomonadati</taxon>
        <taxon>Thermodesulfobacteriota</taxon>
        <taxon>Desulfobaccia</taxon>
        <taxon>Desulfobaccales</taxon>
        <taxon>Desulfobaccaceae</taxon>
        <taxon>Desulfobacca</taxon>
    </lineage>
</organism>
<gene>
    <name evidence="2" type="ORF">ENV52_00575</name>
</gene>
<feature type="domain" description="Homocysteine biosynthesis enzyme sulfur-incorporation" evidence="1">
    <location>
        <begin position="22"/>
        <end position="379"/>
    </location>
</feature>
<dbReference type="AlphaFoldDB" id="A0A7V6A1G6"/>
<evidence type="ECO:0000259" key="1">
    <source>
        <dbReference type="Pfam" id="PF01837"/>
    </source>
</evidence>